<accession>A0A0B1SF53</accession>
<gene>
    <name evidence="1" type="ORF">OESDEN_16334</name>
</gene>
<dbReference type="EMBL" id="KN570854">
    <property type="protein sequence ID" value="KHJ83958.1"/>
    <property type="molecule type" value="Genomic_DNA"/>
</dbReference>
<reference evidence="1 2" key="1">
    <citation type="submission" date="2014-03" db="EMBL/GenBank/DDBJ databases">
        <title>Draft genome of the hookworm Oesophagostomum dentatum.</title>
        <authorList>
            <person name="Mitreva M."/>
        </authorList>
    </citation>
    <scope>NUCLEOTIDE SEQUENCE [LARGE SCALE GENOMIC DNA]</scope>
    <source>
        <strain evidence="1 2">OD-Hann</strain>
    </source>
</reference>
<protein>
    <submittedName>
        <fullName evidence="1">Uncharacterized protein</fullName>
    </submittedName>
</protein>
<name>A0A0B1SF53_OESDE</name>
<proteinExistence type="predicted"/>
<dbReference type="AlphaFoldDB" id="A0A0B1SF53"/>
<evidence type="ECO:0000313" key="2">
    <source>
        <dbReference type="Proteomes" id="UP000053660"/>
    </source>
</evidence>
<dbReference type="Proteomes" id="UP000053660">
    <property type="component" value="Unassembled WGS sequence"/>
</dbReference>
<dbReference type="OrthoDB" id="5845514at2759"/>
<evidence type="ECO:0000313" key="1">
    <source>
        <dbReference type="EMBL" id="KHJ83958.1"/>
    </source>
</evidence>
<keyword evidence="2" id="KW-1185">Reference proteome</keyword>
<organism evidence="1 2">
    <name type="scientific">Oesophagostomum dentatum</name>
    <name type="common">Nodular worm</name>
    <dbReference type="NCBI Taxonomy" id="61180"/>
    <lineage>
        <taxon>Eukaryota</taxon>
        <taxon>Metazoa</taxon>
        <taxon>Ecdysozoa</taxon>
        <taxon>Nematoda</taxon>
        <taxon>Chromadorea</taxon>
        <taxon>Rhabditida</taxon>
        <taxon>Rhabditina</taxon>
        <taxon>Rhabditomorpha</taxon>
        <taxon>Strongyloidea</taxon>
        <taxon>Strongylidae</taxon>
        <taxon>Oesophagostomum</taxon>
    </lineage>
</organism>
<sequence length="140" mass="15976">MPPKNAPPSWLKEILMRSDNRFTKFDKFFDMLIKMQETQSLILSKLVRLEENSRSSAISLNENTSPAVYSALVKFKTDTKTIDEKACKIVWAGINEQADDYATAAFDKEALKESMSAIYYPNSAPLYGVILIFLQLTRRI</sequence>